<name>A0ABW2CZV4_9ACTN</name>
<dbReference type="InterPro" id="IPR036271">
    <property type="entry name" value="Tet_transcr_reg_TetR-rel_C_sf"/>
</dbReference>
<evidence type="ECO:0000313" key="7">
    <source>
        <dbReference type="EMBL" id="MFC6887403.1"/>
    </source>
</evidence>
<reference evidence="8" key="1">
    <citation type="journal article" date="2019" name="Int. J. Syst. Evol. Microbiol.">
        <title>The Global Catalogue of Microorganisms (GCM) 10K type strain sequencing project: providing services to taxonomists for standard genome sequencing and annotation.</title>
        <authorList>
            <consortium name="The Broad Institute Genomics Platform"/>
            <consortium name="The Broad Institute Genome Sequencing Center for Infectious Disease"/>
            <person name="Wu L."/>
            <person name="Ma J."/>
        </authorList>
    </citation>
    <scope>NUCLEOTIDE SEQUENCE [LARGE SCALE GENOMIC DNA]</scope>
    <source>
        <strain evidence="8">JCM 3369</strain>
    </source>
</reference>
<evidence type="ECO:0000256" key="2">
    <source>
        <dbReference type="ARBA" id="ARBA00023125"/>
    </source>
</evidence>
<feature type="DNA-binding region" description="H-T-H motif" evidence="4">
    <location>
        <begin position="31"/>
        <end position="50"/>
    </location>
</feature>
<dbReference type="PANTHER" id="PTHR30055:SF209">
    <property type="entry name" value="POSSIBLE TRANSCRIPTIONAL REGULATORY PROTEIN (PROBABLY TETR-FAMILY)"/>
    <property type="match status" value="1"/>
</dbReference>
<dbReference type="InterPro" id="IPR009057">
    <property type="entry name" value="Homeodomain-like_sf"/>
</dbReference>
<evidence type="ECO:0000256" key="3">
    <source>
        <dbReference type="ARBA" id="ARBA00023163"/>
    </source>
</evidence>
<dbReference type="RefSeq" id="WP_160825257.1">
    <property type="nucleotide sequence ID" value="NZ_JBHSXE010000001.1"/>
</dbReference>
<dbReference type="EMBL" id="JBHSXS010000089">
    <property type="protein sequence ID" value="MFC6887403.1"/>
    <property type="molecule type" value="Genomic_DNA"/>
</dbReference>
<evidence type="ECO:0000256" key="1">
    <source>
        <dbReference type="ARBA" id="ARBA00023015"/>
    </source>
</evidence>
<proteinExistence type="predicted"/>
<evidence type="ECO:0000313" key="8">
    <source>
        <dbReference type="Proteomes" id="UP001596380"/>
    </source>
</evidence>
<keyword evidence="2 4" id="KW-0238">DNA-binding</keyword>
<keyword evidence="3" id="KW-0804">Transcription</keyword>
<feature type="region of interest" description="Disordered" evidence="5">
    <location>
        <begin position="219"/>
        <end position="238"/>
    </location>
</feature>
<comment type="caution">
    <text evidence="7">The sequence shown here is derived from an EMBL/GenBank/DDBJ whole genome shotgun (WGS) entry which is preliminary data.</text>
</comment>
<dbReference type="PANTHER" id="PTHR30055">
    <property type="entry name" value="HTH-TYPE TRANSCRIPTIONAL REGULATOR RUTR"/>
    <property type="match status" value="1"/>
</dbReference>
<dbReference type="SUPFAM" id="SSF46689">
    <property type="entry name" value="Homeodomain-like"/>
    <property type="match status" value="1"/>
</dbReference>
<dbReference type="InterPro" id="IPR050109">
    <property type="entry name" value="HTH-type_TetR-like_transc_reg"/>
</dbReference>
<feature type="domain" description="HTH tetR-type" evidence="6">
    <location>
        <begin position="8"/>
        <end position="68"/>
    </location>
</feature>
<evidence type="ECO:0000259" key="6">
    <source>
        <dbReference type="PROSITE" id="PS50977"/>
    </source>
</evidence>
<accession>A0ABW2CZV4</accession>
<sequence>MASTSSERPVRVRLVEAAARLLSREGPQALTARRLANEVGASTMALYTHFGGMPELVRAVVDEGFARLAAHMAAVPRTADPVADLGSLALAYRANALANPHLYGVMLGGAPLGRYRVPPAELIEGRRNDSDTFGVLVEATKRAMADGRFRSGDPAVVSAQLWSAIHGFVMLELAGHLAGEPDVETVLTPLLATIAAGLGDDPEATARSVAAVRSHLRAEAGAGAPREAGGRAVAVDGP</sequence>
<dbReference type="Pfam" id="PF13305">
    <property type="entry name" value="TetR_C_33"/>
    <property type="match status" value="1"/>
</dbReference>
<dbReference type="InterPro" id="IPR025996">
    <property type="entry name" value="MT1864/Rv1816-like_C"/>
</dbReference>
<dbReference type="PROSITE" id="PS50977">
    <property type="entry name" value="HTH_TETR_2"/>
    <property type="match status" value="1"/>
</dbReference>
<gene>
    <name evidence="7" type="ORF">ACFQKB_47100</name>
</gene>
<dbReference type="InterPro" id="IPR001647">
    <property type="entry name" value="HTH_TetR"/>
</dbReference>
<organism evidence="7 8">
    <name type="scientific">Actinomadura yumaensis</name>
    <dbReference type="NCBI Taxonomy" id="111807"/>
    <lineage>
        <taxon>Bacteria</taxon>
        <taxon>Bacillati</taxon>
        <taxon>Actinomycetota</taxon>
        <taxon>Actinomycetes</taxon>
        <taxon>Streptosporangiales</taxon>
        <taxon>Thermomonosporaceae</taxon>
        <taxon>Actinomadura</taxon>
    </lineage>
</organism>
<dbReference type="SUPFAM" id="SSF48498">
    <property type="entry name" value="Tetracyclin repressor-like, C-terminal domain"/>
    <property type="match status" value="1"/>
</dbReference>
<dbReference type="Proteomes" id="UP001596380">
    <property type="component" value="Unassembled WGS sequence"/>
</dbReference>
<keyword evidence="8" id="KW-1185">Reference proteome</keyword>
<protein>
    <submittedName>
        <fullName evidence="7">TetR/AcrR family transcriptional regulator</fullName>
    </submittedName>
</protein>
<evidence type="ECO:0000256" key="5">
    <source>
        <dbReference type="SAM" id="MobiDB-lite"/>
    </source>
</evidence>
<evidence type="ECO:0000256" key="4">
    <source>
        <dbReference type="PROSITE-ProRule" id="PRU00335"/>
    </source>
</evidence>
<dbReference type="Gene3D" id="1.10.357.10">
    <property type="entry name" value="Tetracycline Repressor, domain 2"/>
    <property type="match status" value="1"/>
</dbReference>
<keyword evidence="1" id="KW-0805">Transcription regulation</keyword>
<dbReference type="Pfam" id="PF00440">
    <property type="entry name" value="TetR_N"/>
    <property type="match status" value="1"/>
</dbReference>